<reference key="1">
    <citation type="submission" date="2011-09" db="EMBL/GenBank/DDBJ databases">
        <title>Genomic characterization of the Taylorella genus.</title>
        <authorList>
            <person name="Hebert L."/>
            <person name="Moumen B."/>
            <person name="Pons N."/>
            <person name="Duquesne F."/>
            <person name="Breuil M.-F."/>
            <person name="Goux D."/>
            <person name="Batto J.-M."/>
            <person name="Renault P."/>
            <person name="Laugier C."/>
            <person name="Petry S."/>
        </authorList>
    </citation>
    <scope>NUCLEOTIDE SEQUENCE</scope>
    <source>
        <strain>MCE3</strain>
    </source>
</reference>
<dbReference type="InterPro" id="IPR002569">
    <property type="entry name" value="Met_Sox_Rdtase_MsrA_dom"/>
</dbReference>
<keyword evidence="4 10" id="KW-0560">Oxidoreductase</keyword>
<dbReference type="InterPro" id="IPR013766">
    <property type="entry name" value="Thioredoxin_domain"/>
</dbReference>
<dbReference type="HAMAP" id="MF_01400">
    <property type="entry name" value="MsrB"/>
    <property type="match status" value="1"/>
</dbReference>
<evidence type="ECO:0000256" key="4">
    <source>
        <dbReference type="ARBA" id="ARBA00023002"/>
    </source>
</evidence>
<reference evidence="15 16" key="2">
    <citation type="journal article" date="2012" name="PLoS ONE">
        <title>Genomic characterization of the taylorella genus.</title>
        <authorList>
            <person name="Hebert L."/>
            <person name="Moumen B."/>
            <person name="Pons N."/>
            <person name="Duquesne F."/>
            <person name="Breuil M.F."/>
            <person name="Goux D."/>
            <person name="Batto J.M."/>
            <person name="Laugier C."/>
            <person name="Renault P."/>
            <person name="Petry S."/>
        </authorList>
    </citation>
    <scope>NUCLEOTIDE SEQUENCE [LARGE SCALE GENOMIC DNA]</scope>
    <source>
        <strain evidence="15 16">MCE3</strain>
    </source>
</reference>
<dbReference type="OrthoDB" id="4174719at2"/>
<dbReference type="SUPFAM" id="SSF52833">
    <property type="entry name" value="Thioredoxin-like"/>
    <property type="match status" value="1"/>
</dbReference>
<dbReference type="FunFam" id="2.170.150.20:FF:000003">
    <property type="entry name" value="Peptide methionine sulfoxide reductase MsrB"/>
    <property type="match status" value="1"/>
</dbReference>
<accession>G4QAH1</accession>
<comment type="catalytic activity">
    <reaction evidence="7 11">
        <text>L-methionyl-[protein] + [thioredoxin]-disulfide + H2O = L-methionyl-(S)-S-oxide-[protein] + [thioredoxin]-dithiol</text>
        <dbReference type="Rhea" id="RHEA:14217"/>
        <dbReference type="Rhea" id="RHEA-COMP:10698"/>
        <dbReference type="Rhea" id="RHEA-COMP:10700"/>
        <dbReference type="Rhea" id="RHEA-COMP:12313"/>
        <dbReference type="Rhea" id="RHEA-COMP:12315"/>
        <dbReference type="ChEBI" id="CHEBI:15377"/>
        <dbReference type="ChEBI" id="CHEBI:16044"/>
        <dbReference type="ChEBI" id="CHEBI:29950"/>
        <dbReference type="ChEBI" id="CHEBI:44120"/>
        <dbReference type="ChEBI" id="CHEBI:50058"/>
        <dbReference type="EC" id="1.8.4.11"/>
    </reaction>
</comment>
<dbReference type="InterPro" id="IPR011057">
    <property type="entry name" value="Mss4-like_sf"/>
</dbReference>
<dbReference type="GO" id="GO:0008113">
    <property type="term" value="F:peptide-methionine (S)-S-oxide reductase activity"/>
    <property type="evidence" value="ECO:0007669"/>
    <property type="project" value="UniProtKB-UniRule"/>
</dbReference>
<feature type="active site" description="Nucleophile" evidence="10">
    <location>
        <position position="485"/>
    </location>
</feature>
<dbReference type="eggNOG" id="COG0526">
    <property type="taxonomic scope" value="Bacteria"/>
</dbReference>
<dbReference type="EC" id="1.8.4.11" evidence="11"/>
<dbReference type="NCBIfam" id="TIGR00401">
    <property type="entry name" value="msrA"/>
    <property type="match status" value="1"/>
</dbReference>
<comment type="similarity">
    <text evidence="2">In the N-terminal section; belongs to the MsrA Met sulfoxide reductase family.</text>
</comment>
<keyword evidence="5" id="KW-0511">Multifunctional enzyme</keyword>
<dbReference type="PANTHER" id="PTHR10173:SF59">
    <property type="entry name" value="PEPTIDE METHIONINE SULFOXIDE REDUCTASE MSRA_MSRB"/>
    <property type="match status" value="1"/>
</dbReference>
<dbReference type="SUPFAM" id="SSF55068">
    <property type="entry name" value="Peptide methionine sulfoxide reductase"/>
    <property type="match status" value="1"/>
</dbReference>
<evidence type="ECO:0000256" key="1">
    <source>
        <dbReference type="ARBA" id="ARBA00008076"/>
    </source>
</evidence>
<keyword evidence="3" id="KW-0862">Zinc</keyword>
<dbReference type="Pfam" id="PF01641">
    <property type="entry name" value="SelR"/>
    <property type="match status" value="1"/>
</dbReference>
<dbReference type="eggNOG" id="COG0225">
    <property type="taxonomic scope" value="Bacteria"/>
</dbReference>
<evidence type="ECO:0000256" key="11">
    <source>
        <dbReference type="HAMAP-Rule" id="MF_01401"/>
    </source>
</evidence>
<keyword evidence="12" id="KW-0732">Signal</keyword>
<dbReference type="SUPFAM" id="SSF51316">
    <property type="entry name" value="Mss4-like"/>
    <property type="match status" value="1"/>
</dbReference>
<feature type="domain" description="Thioredoxin" evidence="13">
    <location>
        <begin position="22"/>
        <end position="167"/>
    </location>
</feature>
<evidence type="ECO:0000256" key="2">
    <source>
        <dbReference type="ARBA" id="ARBA00011017"/>
    </source>
</evidence>
<evidence type="ECO:0000256" key="10">
    <source>
        <dbReference type="HAMAP-Rule" id="MF_01400"/>
    </source>
</evidence>
<dbReference type="GO" id="GO:0033743">
    <property type="term" value="F:peptide-methionine (R)-S-oxide reductase activity"/>
    <property type="evidence" value="ECO:0007669"/>
    <property type="project" value="UniProtKB-UniRule"/>
</dbReference>
<feature type="domain" description="MsrB" evidence="14">
    <location>
        <begin position="373"/>
        <end position="496"/>
    </location>
</feature>
<dbReference type="PROSITE" id="PS51352">
    <property type="entry name" value="THIOREDOXIN_2"/>
    <property type="match status" value="1"/>
</dbReference>
<comment type="similarity">
    <text evidence="1">In the C-terminal section; belongs to the MsrB Met sulfoxide reductase family.</text>
</comment>
<dbReference type="PROSITE" id="PS51790">
    <property type="entry name" value="MSRB"/>
    <property type="match status" value="1"/>
</dbReference>
<dbReference type="eggNOG" id="COG0229">
    <property type="taxonomic scope" value="Bacteria"/>
</dbReference>
<proteinExistence type="inferred from homology"/>
<dbReference type="GO" id="GO:0005737">
    <property type="term" value="C:cytoplasm"/>
    <property type="evidence" value="ECO:0007669"/>
    <property type="project" value="TreeGrafter"/>
</dbReference>
<dbReference type="GO" id="GO:0030091">
    <property type="term" value="P:protein repair"/>
    <property type="evidence" value="ECO:0007669"/>
    <property type="project" value="InterPro"/>
</dbReference>
<dbReference type="RefSeq" id="WP_014112096.1">
    <property type="nucleotide sequence ID" value="NC_016043.1"/>
</dbReference>
<dbReference type="Gene3D" id="2.170.150.20">
    <property type="entry name" value="Peptide methionine sulfoxide reductase"/>
    <property type="match status" value="1"/>
</dbReference>
<dbReference type="NCBIfam" id="NF010625">
    <property type="entry name" value="PRK14018.1"/>
    <property type="match status" value="1"/>
</dbReference>
<protein>
    <recommendedName>
        <fullName evidence="10 11">Multifunctional fusion protein</fullName>
    </recommendedName>
    <domain>
        <recommendedName>
            <fullName evidence="11">Peptide methionine sulfoxide reductase MsrA</fullName>
            <shortName evidence="11">Protein-methionine-S-oxide reductase</shortName>
            <ecNumber evidence="11">1.8.4.11</ecNumber>
        </recommendedName>
        <alternativeName>
            <fullName evidence="11">Peptide-methionine (S)-S-oxide reductase</fullName>
            <shortName evidence="11">Peptide Met(O) reductase</shortName>
        </alternativeName>
    </domain>
    <domain>
        <recommendedName>
            <fullName evidence="10">Peptide methionine sulfoxide reductase MsrB</fullName>
            <ecNumber evidence="10">1.8.4.12</ecNumber>
        </recommendedName>
        <alternativeName>
            <fullName evidence="10">Peptide-methionine (R)-S-oxide reductase</fullName>
        </alternativeName>
    </domain>
</protein>
<comment type="similarity">
    <text evidence="11">Belongs to the MsrA Met sulfoxide reductase family.</text>
</comment>
<gene>
    <name evidence="11" type="primary">msrA</name>
    <name evidence="10" type="synonym">msrB</name>
    <name evidence="15" type="ordered locus">TASI_1464</name>
</gene>
<comment type="catalytic activity">
    <reaction evidence="9 11">
        <text>[thioredoxin]-disulfide + L-methionine + H2O = L-methionine (S)-S-oxide + [thioredoxin]-dithiol</text>
        <dbReference type="Rhea" id="RHEA:19993"/>
        <dbReference type="Rhea" id="RHEA-COMP:10698"/>
        <dbReference type="Rhea" id="RHEA-COMP:10700"/>
        <dbReference type="ChEBI" id="CHEBI:15377"/>
        <dbReference type="ChEBI" id="CHEBI:29950"/>
        <dbReference type="ChEBI" id="CHEBI:50058"/>
        <dbReference type="ChEBI" id="CHEBI:57844"/>
        <dbReference type="ChEBI" id="CHEBI:58772"/>
        <dbReference type="EC" id="1.8.4.11"/>
    </reaction>
</comment>
<comment type="similarity">
    <text evidence="10">Belongs to the MsrB Met sulfoxide reductase family.</text>
</comment>
<evidence type="ECO:0000313" key="15">
    <source>
        <dbReference type="EMBL" id="AEP37202.1"/>
    </source>
</evidence>
<organism evidence="15 16">
    <name type="scientific">Taylorella asinigenitalis (strain MCE3)</name>
    <dbReference type="NCBI Taxonomy" id="1008459"/>
    <lineage>
        <taxon>Bacteria</taxon>
        <taxon>Pseudomonadati</taxon>
        <taxon>Pseudomonadota</taxon>
        <taxon>Betaproteobacteria</taxon>
        <taxon>Burkholderiales</taxon>
        <taxon>Alcaligenaceae</taxon>
        <taxon>Taylorella</taxon>
    </lineage>
</organism>
<feature type="chain" id="PRO_5003467248" description="Multifunctional fusion protein" evidence="12">
    <location>
        <begin position="21"/>
        <end position="524"/>
    </location>
</feature>
<evidence type="ECO:0000256" key="7">
    <source>
        <dbReference type="ARBA" id="ARBA00047806"/>
    </source>
</evidence>
<name>G4QAH1_TAYAM</name>
<dbReference type="InterPro" id="IPR013740">
    <property type="entry name" value="Redoxin"/>
</dbReference>
<comment type="function">
    <text evidence="6 11">Has an important function as a repair enzyme for proteins that have been inactivated by oxidation. Catalyzes the reversible oxidation-reduction of methionine sulfoxide in proteins to methionine.</text>
</comment>
<comment type="caution">
    <text evidence="10">Lacks conserved residue(s) required for the propagation of feature annotation.</text>
</comment>
<evidence type="ECO:0000256" key="6">
    <source>
        <dbReference type="ARBA" id="ARBA00024679"/>
    </source>
</evidence>
<evidence type="ECO:0000259" key="14">
    <source>
        <dbReference type="PROSITE" id="PS51790"/>
    </source>
</evidence>
<dbReference type="FunFam" id="3.30.1060.10:FF:000007">
    <property type="entry name" value="Peptide methionine sulfoxide reductase msrA/msrB"/>
    <property type="match status" value="1"/>
</dbReference>
<dbReference type="EC" id="1.8.4.12" evidence="10"/>
<feature type="signal peptide" evidence="12">
    <location>
        <begin position="1"/>
        <end position="20"/>
    </location>
</feature>
<evidence type="ECO:0000256" key="9">
    <source>
        <dbReference type="ARBA" id="ARBA00048782"/>
    </source>
</evidence>
<dbReference type="Pfam" id="PF01625">
    <property type="entry name" value="PMSR"/>
    <property type="match status" value="1"/>
</dbReference>
<dbReference type="Gene3D" id="3.30.1060.10">
    <property type="entry name" value="Peptide methionine sulphoxide reductase MsrA"/>
    <property type="match status" value="1"/>
</dbReference>
<dbReference type="KEGG" id="tas:TASI_1464"/>
<dbReference type="NCBIfam" id="TIGR00357">
    <property type="entry name" value="peptide-methionine (R)-S-oxide reductase MsrB"/>
    <property type="match status" value="1"/>
</dbReference>
<dbReference type="EMBL" id="CP003059">
    <property type="protein sequence ID" value="AEP37202.1"/>
    <property type="molecule type" value="Genomic_DNA"/>
</dbReference>
<dbReference type="GO" id="GO:0006979">
    <property type="term" value="P:response to oxidative stress"/>
    <property type="evidence" value="ECO:0007669"/>
    <property type="project" value="InterPro"/>
</dbReference>
<dbReference type="InterPro" id="IPR002579">
    <property type="entry name" value="Met_Sox_Rdtase_MsrB_dom"/>
</dbReference>
<dbReference type="AlphaFoldDB" id="G4QAH1"/>
<evidence type="ECO:0000256" key="12">
    <source>
        <dbReference type="SAM" id="SignalP"/>
    </source>
</evidence>
<evidence type="ECO:0000259" key="13">
    <source>
        <dbReference type="PROSITE" id="PS51352"/>
    </source>
</evidence>
<dbReference type="InterPro" id="IPR028427">
    <property type="entry name" value="Met_Sox_Rdtase_MsrB"/>
</dbReference>
<dbReference type="PANTHER" id="PTHR10173">
    <property type="entry name" value="METHIONINE SULFOXIDE REDUCTASE"/>
    <property type="match status" value="1"/>
</dbReference>
<dbReference type="Proteomes" id="UP000009284">
    <property type="component" value="Chromosome"/>
</dbReference>
<comment type="catalytic activity">
    <reaction evidence="8 10">
        <text>L-methionyl-[protein] + [thioredoxin]-disulfide + H2O = L-methionyl-(R)-S-oxide-[protein] + [thioredoxin]-dithiol</text>
        <dbReference type="Rhea" id="RHEA:24164"/>
        <dbReference type="Rhea" id="RHEA-COMP:10698"/>
        <dbReference type="Rhea" id="RHEA-COMP:10700"/>
        <dbReference type="Rhea" id="RHEA-COMP:12313"/>
        <dbReference type="Rhea" id="RHEA-COMP:12314"/>
        <dbReference type="ChEBI" id="CHEBI:15377"/>
        <dbReference type="ChEBI" id="CHEBI:16044"/>
        <dbReference type="ChEBI" id="CHEBI:29950"/>
        <dbReference type="ChEBI" id="CHEBI:45764"/>
        <dbReference type="ChEBI" id="CHEBI:50058"/>
        <dbReference type="EC" id="1.8.4.12"/>
    </reaction>
</comment>
<keyword evidence="16" id="KW-1185">Reference proteome</keyword>
<dbReference type="InterPro" id="IPR036509">
    <property type="entry name" value="Met_Sox_Rdtase_MsrA_sf"/>
</dbReference>
<evidence type="ECO:0000313" key="16">
    <source>
        <dbReference type="Proteomes" id="UP000009284"/>
    </source>
</evidence>
<dbReference type="STRING" id="1008459.TASI_1464"/>
<evidence type="ECO:0000256" key="8">
    <source>
        <dbReference type="ARBA" id="ARBA00048488"/>
    </source>
</evidence>
<evidence type="ECO:0000256" key="5">
    <source>
        <dbReference type="ARBA" id="ARBA00023268"/>
    </source>
</evidence>
<evidence type="ECO:0000256" key="3">
    <source>
        <dbReference type="ARBA" id="ARBA00022833"/>
    </source>
</evidence>
<feature type="active site" evidence="11">
    <location>
        <position position="200"/>
    </location>
</feature>
<dbReference type="CDD" id="cd02966">
    <property type="entry name" value="TlpA_like_family"/>
    <property type="match status" value="1"/>
</dbReference>
<dbReference type="InterPro" id="IPR036249">
    <property type="entry name" value="Thioredoxin-like_sf"/>
</dbReference>
<dbReference type="Pfam" id="PF08534">
    <property type="entry name" value="Redoxin"/>
    <property type="match status" value="1"/>
</dbReference>
<dbReference type="GO" id="GO:0033744">
    <property type="term" value="F:L-methionine:thioredoxin-disulfide S-oxidoreductase activity"/>
    <property type="evidence" value="ECO:0007669"/>
    <property type="project" value="RHEA"/>
</dbReference>
<dbReference type="Gene3D" id="3.40.30.10">
    <property type="entry name" value="Glutaredoxin"/>
    <property type="match status" value="1"/>
</dbReference>
<dbReference type="HAMAP" id="MF_01401">
    <property type="entry name" value="MsrA"/>
    <property type="match status" value="1"/>
</dbReference>
<dbReference type="HOGENOM" id="CLU_031040_11_0_4"/>
<sequence>MGKFLKVLFSVFLVAATQIACSQAKSNSTLSQLKDVDNKSFNIDSSKPTLIKFWASWCPLCLGELPDVENWYKDEAFKGVNLVTIASPSYLSEKKEEAFKNWAKQSGIYKSGSFPIYVDPKGSHAKKWGIKVYPSWVLLDKNQQVQRIIKGSISKKQALALINNKDANLMETEKKYYKESNNGESKIPLRTETIYLAGGCFWGVEAYFQKIPGIVDAVSGYANGNVENPHYRLVTTGTTGFTETVKITYDIDKIGIQEILAHYFRIIDPTSLNKQGNDRGTQYRTGIYYEKPEYKEIVAKALEDLQKKYSEPVVVENMQLKNFYMAEEYHQDYLIKNPNGYCHIDLSLADKPLEGVKKMKKGFDEASYVKPSDEELRKTLTPEQYRVTQEEGTEFAFSHEYDNLFEPGIYVDVVSGEPLFSSDDKYNSGCGWPSFSKPIEDDNIHEKKDFKIGYPRTEVRSSAADSHLGHVFNDGPKELGGLRYCINGASLRFIPYSEMKEQGYEEWMDKVKPIKGGATEVNKK</sequence>